<dbReference type="Pfam" id="PF03298">
    <property type="entry name" value="Stanniocalcin"/>
    <property type="match status" value="1"/>
</dbReference>
<keyword evidence="7" id="KW-1185">Reference proteome</keyword>
<evidence type="ECO:0000256" key="4">
    <source>
        <dbReference type="ARBA" id="ARBA00023157"/>
    </source>
</evidence>
<dbReference type="InterPro" id="IPR004978">
    <property type="entry name" value="Stanniocalcin"/>
</dbReference>
<dbReference type="OrthoDB" id="9970481at2759"/>
<feature type="chain" id="PRO_5035874400" evidence="5">
    <location>
        <begin position="18"/>
        <end position="163"/>
    </location>
</feature>
<dbReference type="PANTHER" id="PTHR11245">
    <property type="entry name" value="STANNIOCALCIN"/>
    <property type="match status" value="1"/>
</dbReference>
<reference evidence="6" key="1">
    <citation type="journal article" date="2020" name="Ecol. Evol.">
        <title>Genome structure and content of the rice root-knot nematode (Meloidogyne graminicola).</title>
        <authorList>
            <person name="Phan N.T."/>
            <person name="Danchin E.G.J."/>
            <person name="Klopp C."/>
            <person name="Perfus-Barbeoch L."/>
            <person name="Kozlowski D.K."/>
            <person name="Koutsovoulos G.D."/>
            <person name="Lopez-Roques C."/>
            <person name="Bouchez O."/>
            <person name="Zahm M."/>
            <person name="Besnard G."/>
            <person name="Bellafiore S."/>
        </authorList>
    </citation>
    <scope>NUCLEOTIDE SEQUENCE</scope>
    <source>
        <strain evidence="6">VN-18</strain>
    </source>
</reference>
<feature type="signal peptide" evidence="5">
    <location>
        <begin position="1"/>
        <end position="17"/>
    </location>
</feature>
<evidence type="ECO:0000256" key="1">
    <source>
        <dbReference type="ARBA" id="ARBA00008693"/>
    </source>
</evidence>
<accession>A0A8T0A1W1</accession>
<dbReference type="GO" id="GO:0005179">
    <property type="term" value="F:hormone activity"/>
    <property type="evidence" value="ECO:0007669"/>
    <property type="project" value="UniProtKB-KW"/>
</dbReference>
<dbReference type="Proteomes" id="UP000605970">
    <property type="component" value="Unassembled WGS sequence"/>
</dbReference>
<evidence type="ECO:0000313" key="7">
    <source>
        <dbReference type="Proteomes" id="UP000605970"/>
    </source>
</evidence>
<proteinExistence type="inferred from homology"/>
<organism evidence="6 7">
    <name type="scientific">Meloidogyne graminicola</name>
    <dbReference type="NCBI Taxonomy" id="189291"/>
    <lineage>
        <taxon>Eukaryota</taxon>
        <taxon>Metazoa</taxon>
        <taxon>Ecdysozoa</taxon>
        <taxon>Nematoda</taxon>
        <taxon>Chromadorea</taxon>
        <taxon>Rhabditida</taxon>
        <taxon>Tylenchina</taxon>
        <taxon>Tylenchomorpha</taxon>
        <taxon>Tylenchoidea</taxon>
        <taxon>Meloidogynidae</taxon>
        <taxon>Meloidogyninae</taxon>
        <taxon>Meloidogyne</taxon>
    </lineage>
</organism>
<dbReference type="AlphaFoldDB" id="A0A8T0A1W1"/>
<evidence type="ECO:0000313" key="6">
    <source>
        <dbReference type="EMBL" id="KAF7639375.1"/>
    </source>
</evidence>
<comment type="subunit">
    <text evidence="2">Homodimer; disulfide-linked.</text>
</comment>
<gene>
    <name evidence="6" type="ORF">Mgra_00001043</name>
</gene>
<evidence type="ECO:0000256" key="5">
    <source>
        <dbReference type="SAM" id="SignalP"/>
    </source>
</evidence>
<keyword evidence="4" id="KW-1015">Disulfide bond</keyword>
<name>A0A8T0A1W1_9BILA</name>
<sequence length="163" mass="19225">MIKLLLFFLFFINFIYNSKEIINNNNCKGCNAYKCMENIANCGNKGYLIAYGEKNCKNFYKPEIFNKFDQVGKKFINCTKDCLINNMKNYIKEKIGNINCEHLKDEGFNSHPKCYLNCNFCKICKTNKYALLKAYDIKDFFSKEAINQVYIVIKECGYFNCFY</sequence>
<comment type="caution">
    <text evidence="6">The sequence shown here is derived from an EMBL/GenBank/DDBJ whole genome shotgun (WGS) entry which is preliminary data.</text>
</comment>
<keyword evidence="5" id="KW-0732">Signal</keyword>
<dbReference type="PANTHER" id="PTHR11245:SF6">
    <property type="entry name" value="DUF19 DOMAIN-CONTAINING PROTEIN"/>
    <property type="match status" value="1"/>
</dbReference>
<dbReference type="GO" id="GO:0005615">
    <property type="term" value="C:extracellular space"/>
    <property type="evidence" value="ECO:0007669"/>
    <property type="project" value="TreeGrafter"/>
</dbReference>
<dbReference type="EMBL" id="JABEBT010000005">
    <property type="protein sequence ID" value="KAF7639375.1"/>
    <property type="molecule type" value="Genomic_DNA"/>
</dbReference>
<dbReference type="GO" id="GO:0006874">
    <property type="term" value="P:intracellular calcium ion homeostasis"/>
    <property type="evidence" value="ECO:0007669"/>
    <property type="project" value="TreeGrafter"/>
</dbReference>
<evidence type="ECO:0000256" key="3">
    <source>
        <dbReference type="ARBA" id="ARBA00022702"/>
    </source>
</evidence>
<comment type="similarity">
    <text evidence="1">Belongs to the stanniocalcin family.</text>
</comment>
<evidence type="ECO:0000256" key="2">
    <source>
        <dbReference type="ARBA" id="ARBA00011748"/>
    </source>
</evidence>
<keyword evidence="3" id="KW-0372">Hormone</keyword>
<protein>
    <submittedName>
        <fullName evidence="6">Uncharacterized protein</fullName>
    </submittedName>
</protein>